<dbReference type="STRING" id="329884.A0A4U0VTM5"/>
<feature type="domain" description="Phosphoribosylglycinamide synthetase C-domain" evidence="5">
    <location>
        <begin position="1"/>
        <end position="74"/>
    </location>
</feature>
<reference evidence="6 7" key="1">
    <citation type="submission" date="2017-03" db="EMBL/GenBank/DDBJ databases">
        <title>Genomes of endolithic fungi from Antarctica.</title>
        <authorList>
            <person name="Coleine C."/>
            <person name="Masonjones S."/>
            <person name="Stajich J.E."/>
        </authorList>
    </citation>
    <scope>NUCLEOTIDE SEQUENCE [LARGE SCALE GENOMIC DNA]</scope>
    <source>
        <strain evidence="6 7">CCFEE 5184</strain>
    </source>
</reference>
<dbReference type="AlphaFoldDB" id="A0A4U0VTM5"/>
<evidence type="ECO:0000256" key="1">
    <source>
        <dbReference type="ARBA" id="ARBA00038345"/>
    </source>
</evidence>
<dbReference type="InterPro" id="IPR020560">
    <property type="entry name" value="PRibGlycinamide_synth_C-dom"/>
</dbReference>
<dbReference type="Gene3D" id="3.90.600.10">
    <property type="entry name" value="Phosphoribosylglycinamide synthetase, C-terminal domain"/>
    <property type="match status" value="1"/>
</dbReference>
<evidence type="ECO:0000256" key="3">
    <source>
        <dbReference type="ARBA" id="ARBA00042864"/>
    </source>
</evidence>
<dbReference type="PANTHER" id="PTHR43472">
    <property type="entry name" value="PHOSPHORIBOSYLAMINE--GLYCINE LIGASE"/>
    <property type="match status" value="1"/>
</dbReference>
<organism evidence="6 7">
    <name type="scientific">Friedmanniomyces simplex</name>
    <dbReference type="NCBI Taxonomy" id="329884"/>
    <lineage>
        <taxon>Eukaryota</taxon>
        <taxon>Fungi</taxon>
        <taxon>Dikarya</taxon>
        <taxon>Ascomycota</taxon>
        <taxon>Pezizomycotina</taxon>
        <taxon>Dothideomycetes</taxon>
        <taxon>Dothideomycetidae</taxon>
        <taxon>Mycosphaerellales</taxon>
        <taxon>Teratosphaeriaceae</taxon>
        <taxon>Friedmanniomyces</taxon>
    </lineage>
</organism>
<evidence type="ECO:0000313" key="6">
    <source>
        <dbReference type="EMBL" id="TKA52874.1"/>
    </source>
</evidence>
<dbReference type="SMART" id="SM01210">
    <property type="entry name" value="GARS_C"/>
    <property type="match status" value="1"/>
</dbReference>
<protein>
    <recommendedName>
        <fullName evidence="2">Glycinamide ribonucleotide synthetase</fullName>
    </recommendedName>
    <alternativeName>
        <fullName evidence="3">Phosphoribosylglycinamide synthetase</fullName>
    </alternativeName>
</protein>
<dbReference type="InterPro" id="IPR011054">
    <property type="entry name" value="Rudment_hybrid_motif"/>
</dbReference>
<dbReference type="Proteomes" id="UP000309340">
    <property type="component" value="Unassembled WGS sequence"/>
</dbReference>
<gene>
    <name evidence="6" type="ORF">B0A55_13738</name>
</gene>
<dbReference type="PANTHER" id="PTHR43472:SF1">
    <property type="entry name" value="PHOSPHORIBOSYLAMINE--GLYCINE LIGASE, CHLOROPLASTIC"/>
    <property type="match status" value="1"/>
</dbReference>
<dbReference type="EMBL" id="NAJQ01001790">
    <property type="protein sequence ID" value="TKA52874.1"/>
    <property type="molecule type" value="Genomic_DNA"/>
</dbReference>
<dbReference type="GO" id="GO:0009113">
    <property type="term" value="P:purine nucleobase biosynthetic process"/>
    <property type="evidence" value="ECO:0007669"/>
    <property type="project" value="InterPro"/>
</dbReference>
<dbReference type="GO" id="GO:0004637">
    <property type="term" value="F:phosphoribosylamine-glycine ligase activity"/>
    <property type="evidence" value="ECO:0007669"/>
    <property type="project" value="InterPro"/>
</dbReference>
<dbReference type="InterPro" id="IPR037123">
    <property type="entry name" value="PRibGlycinamide_synth_C_sf"/>
</dbReference>
<comment type="catalytic activity">
    <reaction evidence="4">
        <text>2-formamido-N(1)-(5-O-phospho-beta-D-ribosyl)acetamidine + ATP = 5-amino-1-(5-phospho-beta-D-ribosyl)imidazole + ADP + phosphate + H(+)</text>
        <dbReference type="Rhea" id="RHEA:23032"/>
        <dbReference type="ChEBI" id="CHEBI:15378"/>
        <dbReference type="ChEBI" id="CHEBI:30616"/>
        <dbReference type="ChEBI" id="CHEBI:43474"/>
        <dbReference type="ChEBI" id="CHEBI:137981"/>
        <dbReference type="ChEBI" id="CHEBI:147287"/>
        <dbReference type="ChEBI" id="CHEBI:456216"/>
        <dbReference type="EC" id="6.3.3.1"/>
    </reaction>
</comment>
<evidence type="ECO:0000259" key="5">
    <source>
        <dbReference type="SMART" id="SM01210"/>
    </source>
</evidence>
<dbReference type="SUPFAM" id="SSF51246">
    <property type="entry name" value="Rudiment single hybrid motif"/>
    <property type="match status" value="1"/>
</dbReference>
<dbReference type="GO" id="GO:0004641">
    <property type="term" value="F:phosphoribosylformylglycinamidine cyclo-ligase activity"/>
    <property type="evidence" value="ECO:0007669"/>
    <property type="project" value="UniProtKB-EC"/>
</dbReference>
<keyword evidence="7" id="KW-1185">Reference proteome</keyword>
<comment type="similarity">
    <text evidence="1">Belongs to the GARS family.</text>
</comment>
<name>A0A4U0VTM5_9PEZI</name>
<evidence type="ECO:0000256" key="4">
    <source>
        <dbReference type="ARBA" id="ARBA00049057"/>
    </source>
</evidence>
<proteinExistence type="inferred from homology"/>
<evidence type="ECO:0000256" key="2">
    <source>
        <dbReference type="ARBA" id="ARBA00042242"/>
    </source>
</evidence>
<comment type="caution">
    <text evidence="6">The sequence shown here is derived from an EMBL/GenBank/DDBJ whole genome shotgun (WGS) entry which is preliminary data.</text>
</comment>
<dbReference type="OrthoDB" id="2018833at2759"/>
<dbReference type="Pfam" id="PF02843">
    <property type="entry name" value="GARS_C"/>
    <property type="match status" value="1"/>
</dbReference>
<dbReference type="InterPro" id="IPR000115">
    <property type="entry name" value="PRibGlycinamide_synth"/>
</dbReference>
<sequence>MRVLNPKEDKGTYIFHAGTALGDAGALKTSGGRVIAATATGETLREAVDSAYKGVGLIEFEGMQYRKDIAGRALP</sequence>
<evidence type="ECO:0000313" key="7">
    <source>
        <dbReference type="Proteomes" id="UP000309340"/>
    </source>
</evidence>
<accession>A0A4U0VTM5</accession>